<dbReference type="Pfam" id="PF13673">
    <property type="entry name" value="Acetyltransf_10"/>
    <property type="match status" value="1"/>
</dbReference>
<comment type="caution">
    <text evidence="4">The sequence shown here is derived from an EMBL/GenBank/DDBJ whole genome shotgun (WGS) entry which is preliminary data.</text>
</comment>
<feature type="domain" description="N-acetyltransferase" evidence="3">
    <location>
        <begin position="4"/>
        <end position="143"/>
    </location>
</feature>
<dbReference type="AlphaFoldDB" id="A0A1Z5IMR3"/>
<proteinExistence type="predicted"/>
<evidence type="ECO:0000259" key="3">
    <source>
        <dbReference type="PROSITE" id="PS51186"/>
    </source>
</evidence>
<dbReference type="RefSeq" id="WP_089088022.1">
    <property type="nucleotide sequence ID" value="NZ_BCMH01000003.1"/>
</dbReference>
<organism evidence="4 5">
    <name type="scientific">Secundilactobacillus pentosiphilus</name>
    <dbReference type="NCBI Taxonomy" id="1714682"/>
    <lineage>
        <taxon>Bacteria</taxon>
        <taxon>Bacillati</taxon>
        <taxon>Bacillota</taxon>
        <taxon>Bacilli</taxon>
        <taxon>Lactobacillales</taxon>
        <taxon>Lactobacillaceae</taxon>
        <taxon>Secundilactobacillus</taxon>
    </lineage>
</organism>
<dbReference type="InterPro" id="IPR000182">
    <property type="entry name" value="GNAT_dom"/>
</dbReference>
<evidence type="ECO:0000313" key="4">
    <source>
        <dbReference type="EMBL" id="GAX03039.1"/>
    </source>
</evidence>
<name>A0A1Z5IMR3_9LACO</name>
<gene>
    <name evidence="4" type="ORF">IWT140_00637</name>
</gene>
<dbReference type="PANTHER" id="PTHR43800">
    <property type="entry name" value="PEPTIDYL-LYSINE N-ACETYLTRANSFERASE YJAB"/>
    <property type="match status" value="1"/>
</dbReference>
<keyword evidence="5" id="KW-1185">Reference proteome</keyword>
<keyword evidence="1" id="KW-0808">Transferase</keyword>
<evidence type="ECO:0000256" key="1">
    <source>
        <dbReference type="ARBA" id="ARBA00022679"/>
    </source>
</evidence>
<keyword evidence="2" id="KW-0012">Acyltransferase</keyword>
<evidence type="ECO:0000256" key="2">
    <source>
        <dbReference type="ARBA" id="ARBA00023315"/>
    </source>
</evidence>
<accession>A0A1Z5IMR3</accession>
<dbReference type="PANTHER" id="PTHR43800:SF1">
    <property type="entry name" value="PEPTIDYL-LYSINE N-ACETYLTRANSFERASE YJAB"/>
    <property type="match status" value="1"/>
</dbReference>
<dbReference type="PROSITE" id="PS51186">
    <property type="entry name" value="GNAT"/>
    <property type="match status" value="1"/>
</dbReference>
<dbReference type="Gene3D" id="3.40.630.30">
    <property type="match status" value="1"/>
</dbReference>
<dbReference type="CDD" id="cd04301">
    <property type="entry name" value="NAT_SF"/>
    <property type="match status" value="1"/>
</dbReference>
<sequence>MKVEKLENLTEADQKALMAIWLAGNLDSHPFIAAKYWQNQVAERSQQLSKAIIYVVYQDDQIVGFAEMMTHYLAGIFVKAGYRDQGIGSLLLFALKSAYSQIRLNVYEKNAKAVRFCQKHDFDETDRAVDSDTGEVELTLKWQE</sequence>
<dbReference type="Proteomes" id="UP000198430">
    <property type="component" value="Unassembled WGS sequence"/>
</dbReference>
<dbReference type="InterPro" id="IPR016181">
    <property type="entry name" value="Acyl_CoA_acyltransferase"/>
</dbReference>
<evidence type="ECO:0000313" key="5">
    <source>
        <dbReference type="Proteomes" id="UP000198430"/>
    </source>
</evidence>
<reference evidence="4 5" key="1">
    <citation type="submission" date="2015-11" db="EMBL/GenBank/DDBJ databases">
        <title>Draft genome sequences of new species of the genus Lactobacillus isolated from orchardgrass silage.</title>
        <authorList>
            <person name="Tohno M."/>
            <person name="Tanizawa Y."/>
            <person name="Arita M."/>
        </authorList>
    </citation>
    <scope>NUCLEOTIDE SEQUENCE [LARGE SCALE GENOMIC DNA]</scope>
    <source>
        <strain evidence="4 5">IWT140</strain>
    </source>
</reference>
<protein>
    <submittedName>
        <fullName evidence="4">Acetyltransferase</fullName>
    </submittedName>
</protein>
<dbReference type="SUPFAM" id="SSF55729">
    <property type="entry name" value="Acyl-CoA N-acyltransferases (Nat)"/>
    <property type="match status" value="1"/>
</dbReference>
<dbReference type="GO" id="GO:0016747">
    <property type="term" value="F:acyltransferase activity, transferring groups other than amino-acyl groups"/>
    <property type="evidence" value="ECO:0007669"/>
    <property type="project" value="InterPro"/>
</dbReference>
<dbReference type="EMBL" id="BCMH01000003">
    <property type="protein sequence ID" value="GAX03039.1"/>
    <property type="molecule type" value="Genomic_DNA"/>
</dbReference>